<dbReference type="PROSITE" id="PS00137">
    <property type="entry name" value="SUBTILASE_HIS"/>
    <property type="match status" value="1"/>
</dbReference>
<comment type="similarity">
    <text evidence="1 5 6">Belongs to the peptidase S8 family.</text>
</comment>
<dbReference type="SUPFAM" id="SSF52743">
    <property type="entry name" value="Subtilisin-like"/>
    <property type="match status" value="1"/>
</dbReference>
<evidence type="ECO:0000256" key="3">
    <source>
        <dbReference type="ARBA" id="ARBA00022801"/>
    </source>
</evidence>
<evidence type="ECO:0000256" key="1">
    <source>
        <dbReference type="ARBA" id="ARBA00011073"/>
    </source>
</evidence>
<gene>
    <name evidence="9" type="ORF">BROSI_A2658</name>
</gene>
<dbReference type="PROSITE" id="PS00136">
    <property type="entry name" value="SUBTILASE_ASP"/>
    <property type="match status" value="1"/>
</dbReference>
<evidence type="ECO:0000259" key="8">
    <source>
        <dbReference type="Pfam" id="PF00082"/>
    </source>
</evidence>
<dbReference type="EMBL" id="BAFN01000001">
    <property type="protein sequence ID" value="GAN34122.1"/>
    <property type="molecule type" value="Genomic_DNA"/>
</dbReference>
<protein>
    <recommendedName>
        <fullName evidence="8">Peptidase S8/S53 domain-containing protein</fullName>
    </recommendedName>
</protein>
<evidence type="ECO:0000256" key="5">
    <source>
        <dbReference type="PROSITE-ProRule" id="PRU01240"/>
    </source>
</evidence>
<keyword evidence="7" id="KW-1133">Transmembrane helix</keyword>
<feature type="domain" description="Peptidase S8/S53" evidence="8">
    <location>
        <begin position="456"/>
        <end position="648"/>
    </location>
</feature>
<feature type="domain" description="Peptidase S8/S53" evidence="8">
    <location>
        <begin position="223"/>
        <end position="375"/>
    </location>
</feature>
<dbReference type="PANTHER" id="PTHR43806">
    <property type="entry name" value="PEPTIDASE S8"/>
    <property type="match status" value="1"/>
</dbReference>
<dbReference type="InterPro" id="IPR015500">
    <property type="entry name" value="Peptidase_S8_subtilisin-rel"/>
</dbReference>
<evidence type="ECO:0000313" key="10">
    <source>
        <dbReference type="Proteomes" id="UP000032309"/>
    </source>
</evidence>
<dbReference type="Pfam" id="PF00082">
    <property type="entry name" value="Peptidase_S8"/>
    <property type="match status" value="2"/>
</dbReference>
<keyword evidence="7" id="KW-0812">Transmembrane</keyword>
<reference evidence="10" key="1">
    <citation type="journal article" date="2015" name="Genome Announc.">
        <title>Draft Genome Sequence of an Anaerobic Ammonium-Oxidizing Bacterium, "Candidatus Brocadia sinica".</title>
        <authorList>
            <person name="Oshiki M."/>
            <person name="Shinyako-Hata K."/>
            <person name="Satoh H."/>
            <person name="Okabe S."/>
        </authorList>
    </citation>
    <scope>NUCLEOTIDE SEQUENCE [LARGE SCALE GENOMIC DNA]</scope>
    <source>
        <strain evidence="10">JPN1</strain>
    </source>
</reference>
<keyword evidence="7" id="KW-0472">Membrane</keyword>
<name>A0ABQ0K055_9BACT</name>
<feature type="transmembrane region" description="Helical" evidence="7">
    <location>
        <begin position="37"/>
        <end position="58"/>
    </location>
</feature>
<dbReference type="PROSITE" id="PS51892">
    <property type="entry name" value="SUBTILASE"/>
    <property type="match status" value="1"/>
</dbReference>
<dbReference type="PANTHER" id="PTHR43806:SF11">
    <property type="entry name" value="CEREVISIN-RELATED"/>
    <property type="match status" value="1"/>
</dbReference>
<feature type="active site" description="Charge relay system" evidence="5">
    <location>
        <position position="268"/>
    </location>
</feature>
<dbReference type="PRINTS" id="PR00723">
    <property type="entry name" value="SUBTILISIN"/>
</dbReference>
<proteinExistence type="inferred from homology"/>
<dbReference type="InterPro" id="IPR023828">
    <property type="entry name" value="Peptidase_S8_Ser-AS"/>
</dbReference>
<evidence type="ECO:0000256" key="6">
    <source>
        <dbReference type="RuleBase" id="RU003355"/>
    </source>
</evidence>
<dbReference type="InterPro" id="IPR036852">
    <property type="entry name" value="Peptidase_S8/S53_dom_sf"/>
</dbReference>
<dbReference type="PROSITE" id="PS00138">
    <property type="entry name" value="SUBTILASE_SER"/>
    <property type="match status" value="1"/>
</dbReference>
<keyword evidence="4 5" id="KW-0720">Serine protease</keyword>
<accession>A0ABQ0K055</accession>
<feature type="active site" description="Charge relay system" evidence="5">
    <location>
        <position position="232"/>
    </location>
</feature>
<organism evidence="9 10">
    <name type="scientific">Candidatus Brocadia sinica JPN1</name>
    <dbReference type="NCBI Taxonomy" id="1197129"/>
    <lineage>
        <taxon>Bacteria</taxon>
        <taxon>Pseudomonadati</taxon>
        <taxon>Planctomycetota</taxon>
        <taxon>Candidatus Brocadiia</taxon>
        <taxon>Candidatus Brocadiales</taxon>
        <taxon>Candidatus Brocadiaceae</taxon>
        <taxon>Candidatus Brocadia</taxon>
    </lineage>
</organism>
<dbReference type="InterPro" id="IPR023827">
    <property type="entry name" value="Peptidase_S8_Asp-AS"/>
</dbReference>
<sequence length="673" mass="73988">MGKNAFNTPPDPLSRGGFKSHCHRQPNLMKKINMGKWYLVSGIVLFLTISSVSHHTAFSGVGDPIILPEHLPKIKNESEKINRKEKKMSGLLRLQMHLRNSYGEQPTSERLSAMQKMGMRISTAETDKQSVYIHVRRKLSAAKIASLKKIGVIVYENSWIPPLENHPTGYVMASVPVSRMYDLASKTYVVRLETAEQLFLPKNDKAARSINADDVWNGYGYDGSDVRIAVLDSGLDTSHKDIPTPVASKDYSNYPDLDDTIENLVTEHGTHVTGSVVGRGTRSNGKYKGMAFGADLVFLKIGEDTTGGATENAIMAAIKEAVDIYNADIVTMSYGGFDVYNDGSEETCQAVDYAFSKGTLVFMAGGNEADAKTHYSGTVAARKKTKFIQIKVRRGMAILYFYLDWFDGKGVNNDLDLILYDAKKRKIPSKKITKYQEGESPRGTEAKLVFYNFYVSGPAQYYAKVKNNSGNEQVFHIYSFDYNTTFKKADPNYTVITPATADNAIAVASYVTRPSWTNYKGQTYGYSKDTTPGEISSFSSRGPRIDGIIKPDIATPGQGIISARDKIITWPGEYDALVIDNDGLNNGNGHADYLLLQGTSMAAPIAAGAAALLMQAQPFLKGDPDSIRNALFQTASNEGYQFNTDGYGKMNVLSALNYLASISHPPVPVTENK</sequence>
<evidence type="ECO:0000256" key="7">
    <source>
        <dbReference type="SAM" id="Phobius"/>
    </source>
</evidence>
<dbReference type="Proteomes" id="UP000032309">
    <property type="component" value="Unassembled WGS sequence"/>
</dbReference>
<keyword evidence="3 5" id="KW-0378">Hydrolase</keyword>
<feature type="active site" description="Charge relay system" evidence="5">
    <location>
        <position position="600"/>
    </location>
</feature>
<dbReference type="InterPro" id="IPR000209">
    <property type="entry name" value="Peptidase_S8/S53_dom"/>
</dbReference>
<evidence type="ECO:0000313" key="9">
    <source>
        <dbReference type="EMBL" id="GAN34122.1"/>
    </source>
</evidence>
<evidence type="ECO:0000256" key="4">
    <source>
        <dbReference type="ARBA" id="ARBA00022825"/>
    </source>
</evidence>
<dbReference type="Gene3D" id="3.40.50.200">
    <property type="entry name" value="Peptidase S8/S53 domain"/>
    <property type="match status" value="2"/>
</dbReference>
<comment type="caution">
    <text evidence="9">The sequence shown here is derived from an EMBL/GenBank/DDBJ whole genome shotgun (WGS) entry which is preliminary data.</text>
</comment>
<keyword evidence="2 5" id="KW-0645">Protease</keyword>
<dbReference type="InterPro" id="IPR022398">
    <property type="entry name" value="Peptidase_S8_His-AS"/>
</dbReference>
<evidence type="ECO:0000256" key="2">
    <source>
        <dbReference type="ARBA" id="ARBA00022670"/>
    </source>
</evidence>
<dbReference type="InterPro" id="IPR050131">
    <property type="entry name" value="Peptidase_S8_subtilisin-like"/>
</dbReference>
<keyword evidence="10" id="KW-1185">Reference proteome</keyword>